<protein>
    <submittedName>
        <fullName evidence="1">Uncharacterized protein</fullName>
    </submittedName>
</protein>
<name>K5BAR8_MYCHD</name>
<proteinExistence type="predicted"/>
<keyword evidence="2" id="KW-1185">Reference proteome</keyword>
<dbReference type="eggNOG" id="COG2852">
    <property type="taxonomic scope" value="Bacteria"/>
</dbReference>
<evidence type="ECO:0000313" key="1">
    <source>
        <dbReference type="EMBL" id="EKF22715.1"/>
    </source>
</evidence>
<dbReference type="PATRIC" id="fig|1122247.3.peg.3314"/>
<dbReference type="OrthoDB" id="4696350at2"/>
<dbReference type="Proteomes" id="UP000006265">
    <property type="component" value="Unassembled WGS sequence"/>
</dbReference>
<dbReference type="EMBL" id="AMRA01000095">
    <property type="protein sequence ID" value="EKF22715.1"/>
    <property type="molecule type" value="Genomic_DNA"/>
</dbReference>
<dbReference type="AlphaFoldDB" id="K5BAR8"/>
<dbReference type="STRING" id="1122247.GCA_000379865_04146"/>
<sequence length="289" mass="32556">MGQAVVGSEAVASELVSRGHLRWNYRAIFPDVYIPKDAEPTMVDLARAAFLWSKRRGIITGRAAAALHGAEWIDPTHPVELLCANNRPPRGIITRRDRVGTDEVVVLAGIPVASPARTAFDLGRHLPRTQALAHLDALSRATGITAAHVWPLALRYKGIRNIRQFRRVIDLMDPGAQSPKESWLRLLLIDAGYPRPTTQIPVCNDWGEPFAYLDMGWEGPLIAVEYDGDEHRKDRSRYVWDERRLREVRRRGWLHVKVIAEDRPADILARVAEAWAQRESEGVVVKQPA</sequence>
<accession>K5BAR8</accession>
<gene>
    <name evidence="1" type="ORF">C731_3458</name>
</gene>
<organism evidence="1 2">
    <name type="scientific">Mycolicibacterium hassiacum (strain DSM 44199 / CIP 105218 / JCM 12690 / 3849)</name>
    <name type="common">Mycobacterium hassiacum</name>
    <dbReference type="NCBI Taxonomy" id="1122247"/>
    <lineage>
        <taxon>Bacteria</taxon>
        <taxon>Bacillati</taxon>
        <taxon>Actinomycetota</taxon>
        <taxon>Actinomycetes</taxon>
        <taxon>Mycobacteriales</taxon>
        <taxon>Mycobacteriaceae</taxon>
        <taxon>Mycolicibacterium</taxon>
    </lineage>
</organism>
<reference evidence="1 2" key="1">
    <citation type="journal article" date="2012" name="J. Bacteriol.">
        <title>Genome sequence of Mycobacterium hassiacum DSM 44199, a rare source of heat-stable mycobacterial proteins.</title>
        <authorList>
            <person name="Tiago I."/>
            <person name="Maranha A."/>
            <person name="Mendes V."/>
            <person name="Alarico S."/>
            <person name="Moynihan P.J."/>
            <person name="Clarke A.J."/>
            <person name="Macedo-Ribeiro S."/>
            <person name="Pereira P.J."/>
            <person name="Empadinhas N."/>
        </authorList>
    </citation>
    <scope>NUCLEOTIDE SEQUENCE [LARGE SCALE GENOMIC DNA]</scope>
    <source>
        <strain evidence="2">DSM 44199 / CIP 105218 / JCM 12690 / 3849</strain>
    </source>
</reference>
<comment type="caution">
    <text evidence="1">The sequence shown here is derived from an EMBL/GenBank/DDBJ whole genome shotgun (WGS) entry which is preliminary data.</text>
</comment>
<evidence type="ECO:0000313" key="2">
    <source>
        <dbReference type="Proteomes" id="UP000006265"/>
    </source>
</evidence>
<dbReference type="RefSeq" id="WP_005629713.1">
    <property type="nucleotide sequence ID" value="NZ_AMRA01000095.1"/>
</dbReference>